<dbReference type="PANTHER" id="PTHR44591:SF25">
    <property type="entry name" value="CHEMOTAXIS TWO-COMPONENT RESPONSE REGULATOR"/>
    <property type="match status" value="1"/>
</dbReference>
<evidence type="ECO:0000313" key="4">
    <source>
        <dbReference type="EMBL" id="RKP43602.1"/>
    </source>
</evidence>
<dbReference type="InterPro" id="IPR011006">
    <property type="entry name" value="CheY-like_superfamily"/>
</dbReference>
<proteinExistence type="predicted"/>
<accession>A0A494WZX9</accession>
<protein>
    <submittedName>
        <fullName evidence="4">Response regulator</fullName>
    </submittedName>
</protein>
<evidence type="ECO:0000256" key="1">
    <source>
        <dbReference type="ARBA" id="ARBA00022553"/>
    </source>
</evidence>
<evidence type="ECO:0000313" key="5">
    <source>
        <dbReference type="Proteomes" id="UP000280434"/>
    </source>
</evidence>
<dbReference type="Pfam" id="PF00072">
    <property type="entry name" value="Response_reg"/>
    <property type="match status" value="1"/>
</dbReference>
<organism evidence="4 5">
    <name type="scientific">Trinickia fusca</name>
    <dbReference type="NCBI Taxonomy" id="2419777"/>
    <lineage>
        <taxon>Bacteria</taxon>
        <taxon>Pseudomonadati</taxon>
        <taxon>Pseudomonadota</taxon>
        <taxon>Betaproteobacteria</taxon>
        <taxon>Burkholderiales</taxon>
        <taxon>Burkholderiaceae</taxon>
        <taxon>Trinickia</taxon>
    </lineage>
</organism>
<dbReference type="GO" id="GO:0000160">
    <property type="term" value="P:phosphorelay signal transduction system"/>
    <property type="evidence" value="ECO:0007669"/>
    <property type="project" value="InterPro"/>
</dbReference>
<reference evidence="4 5" key="1">
    <citation type="submission" date="2018-10" db="EMBL/GenBank/DDBJ databases">
        <title>Paraburkholderia sp. 7MK8-2, isolated from soil.</title>
        <authorList>
            <person name="Gao Z.-H."/>
            <person name="Qiu L.-H."/>
        </authorList>
    </citation>
    <scope>NUCLEOTIDE SEQUENCE [LARGE SCALE GENOMIC DNA]</scope>
    <source>
        <strain evidence="4 5">7MK8-2</strain>
    </source>
</reference>
<feature type="modified residue" description="4-aspartylphosphate" evidence="2">
    <location>
        <position position="59"/>
    </location>
</feature>
<evidence type="ECO:0000259" key="3">
    <source>
        <dbReference type="PROSITE" id="PS50110"/>
    </source>
</evidence>
<comment type="caution">
    <text evidence="4">The sequence shown here is derived from an EMBL/GenBank/DDBJ whole genome shotgun (WGS) entry which is preliminary data.</text>
</comment>
<dbReference type="Gene3D" id="3.40.50.2300">
    <property type="match status" value="1"/>
</dbReference>
<sequence>MGNLKPFVAVVDDDDSVGRAIKRLLRSVGIEADTFSSGDEFLDMLSSMPSYRPDCVILDIQMPGMNGLEVQRRLGGSGMPVILITAYDDVGVRAQALASGAVAYLRKPFNDSILIKTVQTALGIAPAP</sequence>
<dbReference type="Proteomes" id="UP000280434">
    <property type="component" value="Unassembled WGS sequence"/>
</dbReference>
<dbReference type="RefSeq" id="WP_121281655.1">
    <property type="nucleotide sequence ID" value="NZ_RBZV01000018.1"/>
</dbReference>
<dbReference type="AlphaFoldDB" id="A0A494WZX9"/>
<dbReference type="SMART" id="SM00448">
    <property type="entry name" value="REC"/>
    <property type="match status" value="1"/>
</dbReference>
<dbReference type="SUPFAM" id="SSF52172">
    <property type="entry name" value="CheY-like"/>
    <property type="match status" value="1"/>
</dbReference>
<keyword evidence="5" id="KW-1185">Reference proteome</keyword>
<dbReference type="EMBL" id="RBZV01000018">
    <property type="protein sequence ID" value="RKP43602.1"/>
    <property type="molecule type" value="Genomic_DNA"/>
</dbReference>
<dbReference type="PROSITE" id="PS50110">
    <property type="entry name" value="RESPONSE_REGULATORY"/>
    <property type="match status" value="1"/>
</dbReference>
<gene>
    <name evidence="4" type="ORF">D7S89_25530</name>
</gene>
<feature type="domain" description="Response regulatory" evidence="3">
    <location>
        <begin position="7"/>
        <end position="122"/>
    </location>
</feature>
<dbReference type="InterPro" id="IPR001789">
    <property type="entry name" value="Sig_transdc_resp-reg_receiver"/>
</dbReference>
<dbReference type="OrthoDB" id="9103936at2"/>
<evidence type="ECO:0000256" key="2">
    <source>
        <dbReference type="PROSITE-ProRule" id="PRU00169"/>
    </source>
</evidence>
<keyword evidence="1 2" id="KW-0597">Phosphoprotein</keyword>
<dbReference type="InterPro" id="IPR050595">
    <property type="entry name" value="Bact_response_regulator"/>
</dbReference>
<dbReference type="PANTHER" id="PTHR44591">
    <property type="entry name" value="STRESS RESPONSE REGULATOR PROTEIN 1"/>
    <property type="match status" value="1"/>
</dbReference>
<name>A0A494WZX9_9BURK</name>